<reference evidence="2" key="2">
    <citation type="submission" date="2025-08" db="UniProtKB">
        <authorList>
            <consortium name="Ensembl"/>
        </authorList>
    </citation>
    <scope>IDENTIFICATION</scope>
</reference>
<dbReference type="InterPro" id="IPR016135">
    <property type="entry name" value="UBQ-conjugating_enzyme/RWD"/>
</dbReference>
<protein>
    <recommendedName>
        <fullName evidence="1">UBC core domain-containing protein</fullName>
    </recommendedName>
</protein>
<dbReference type="GeneTree" id="ENSGT00540000070023"/>
<dbReference type="Ensembl" id="ENSPSNT00000031056.1">
    <property type="protein sequence ID" value="ENSPSNP00000027640.1"/>
    <property type="gene ID" value="ENSPSNG00000020099.1"/>
</dbReference>
<evidence type="ECO:0000259" key="1">
    <source>
        <dbReference type="PROSITE" id="PS50127"/>
    </source>
</evidence>
<name>A0A8C9E9D3_PHOSS</name>
<dbReference type="Gene3D" id="3.10.110.10">
    <property type="entry name" value="Ubiquitin Conjugating Enzyme"/>
    <property type="match status" value="1"/>
</dbReference>
<dbReference type="PROSITE" id="PS50127">
    <property type="entry name" value="UBC_2"/>
    <property type="match status" value="1"/>
</dbReference>
<evidence type="ECO:0000313" key="3">
    <source>
        <dbReference type="Proteomes" id="UP000694554"/>
    </source>
</evidence>
<dbReference type="SUPFAM" id="SSF54495">
    <property type="entry name" value="UBC-like"/>
    <property type="match status" value="1"/>
</dbReference>
<proteinExistence type="predicted"/>
<dbReference type="Proteomes" id="UP000694554">
    <property type="component" value="Chromosome 7"/>
</dbReference>
<dbReference type="Pfam" id="PF00179">
    <property type="entry name" value="UQ_con"/>
    <property type="match status" value="1"/>
</dbReference>
<organism evidence="2 3">
    <name type="scientific">Phocoena sinus</name>
    <name type="common">Vaquita</name>
    <dbReference type="NCBI Taxonomy" id="42100"/>
    <lineage>
        <taxon>Eukaryota</taxon>
        <taxon>Metazoa</taxon>
        <taxon>Chordata</taxon>
        <taxon>Craniata</taxon>
        <taxon>Vertebrata</taxon>
        <taxon>Euteleostomi</taxon>
        <taxon>Mammalia</taxon>
        <taxon>Eutheria</taxon>
        <taxon>Laurasiatheria</taxon>
        <taxon>Artiodactyla</taxon>
        <taxon>Whippomorpha</taxon>
        <taxon>Cetacea</taxon>
        <taxon>Odontoceti</taxon>
        <taxon>Phocoenidae</taxon>
        <taxon>Phocoena</taxon>
    </lineage>
</organism>
<evidence type="ECO:0000313" key="2">
    <source>
        <dbReference type="Ensembl" id="ENSPSNP00000027640.1"/>
    </source>
</evidence>
<reference evidence="2" key="3">
    <citation type="submission" date="2025-09" db="UniProtKB">
        <authorList>
            <consortium name="Ensembl"/>
        </authorList>
    </citation>
    <scope>IDENTIFICATION</scope>
</reference>
<feature type="domain" description="UBC core" evidence="1">
    <location>
        <begin position="3"/>
        <end position="84"/>
    </location>
</feature>
<reference evidence="2" key="1">
    <citation type="submission" date="2019-08" db="EMBL/GenBank/DDBJ databases">
        <title>Phocoena sinus (Vaquita) genome, mPhoSin1, primary haplotype.</title>
        <authorList>
            <person name="Morin P."/>
            <person name="Mountcastle J."/>
            <person name="Fungtammasan C."/>
            <person name="Rhie A."/>
            <person name="Rojas-Bracho L."/>
            <person name="Smith C.R."/>
            <person name="Taylor B.L."/>
            <person name="Gulland F.M.D."/>
            <person name="Musser W."/>
            <person name="Houck M."/>
            <person name="Haase B."/>
            <person name="Paez S."/>
            <person name="Howe K."/>
            <person name="Torrance J."/>
            <person name="Formenti G."/>
            <person name="Phillippy A."/>
            <person name="Ryder O."/>
            <person name="Jarvis E.D."/>
            <person name="Fedrigo O."/>
        </authorList>
    </citation>
    <scope>NUCLEOTIDE SEQUENCE [LARGE SCALE GENOMIC DNA]</scope>
</reference>
<dbReference type="AlphaFoldDB" id="A0A8C9E9D3"/>
<accession>A0A8C9E9D3</accession>
<keyword evidence="3" id="KW-1185">Reference proteome</keyword>
<sequence>MAGLPHGIIKETQHLLVGPVPSIKAEPDESNTHYFHVVLAGPQGKPEVGTFKLELFLPDEYPVAAPEVYILSGPQHCRSAQFCY</sequence>
<dbReference type="InterPro" id="IPR000608">
    <property type="entry name" value="UBC"/>
</dbReference>